<dbReference type="PRINTS" id="PR00700">
    <property type="entry name" value="PRTYPHPHTASE"/>
</dbReference>
<feature type="region of interest" description="Disordered" evidence="3">
    <location>
        <begin position="327"/>
        <end position="363"/>
    </location>
</feature>
<dbReference type="SMART" id="SM00194">
    <property type="entry name" value="PTPc"/>
    <property type="match status" value="1"/>
</dbReference>
<feature type="region of interest" description="Disordered" evidence="3">
    <location>
        <begin position="423"/>
        <end position="535"/>
    </location>
</feature>
<feature type="compositionally biased region" description="Pro residues" evidence="3">
    <location>
        <begin position="1263"/>
        <end position="1273"/>
    </location>
</feature>
<feature type="compositionally biased region" description="Low complexity" evidence="3">
    <location>
        <begin position="1066"/>
        <end position="1078"/>
    </location>
</feature>
<feature type="compositionally biased region" description="Low complexity" evidence="3">
    <location>
        <begin position="444"/>
        <end position="461"/>
    </location>
</feature>
<feature type="region of interest" description="Disordered" evidence="3">
    <location>
        <begin position="887"/>
        <end position="907"/>
    </location>
</feature>
<feature type="region of interest" description="Disordered" evidence="3">
    <location>
        <begin position="200"/>
        <end position="222"/>
    </location>
</feature>
<protein>
    <recommendedName>
        <fullName evidence="2">protein-tyrosine-phosphatase</fullName>
        <ecNumber evidence="2">3.1.3.48</ecNumber>
    </recommendedName>
</protein>
<dbReference type="InterPro" id="IPR050348">
    <property type="entry name" value="Protein-Tyr_Phosphatase"/>
</dbReference>
<feature type="region of interest" description="Disordered" evidence="3">
    <location>
        <begin position="1237"/>
        <end position="1277"/>
    </location>
</feature>
<dbReference type="Proteomes" id="UP001176521">
    <property type="component" value="Unassembled WGS sequence"/>
</dbReference>
<dbReference type="EMBL" id="JAPDMQ010000086">
    <property type="protein sequence ID" value="KAK0535930.1"/>
    <property type="molecule type" value="Genomic_DNA"/>
</dbReference>
<feature type="region of interest" description="Disordered" evidence="3">
    <location>
        <begin position="630"/>
        <end position="651"/>
    </location>
</feature>
<feature type="compositionally biased region" description="Low complexity" evidence="3">
    <location>
        <begin position="23"/>
        <end position="39"/>
    </location>
</feature>
<evidence type="ECO:0000256" key="1">
    <source>
        <dbReference type="ARBA" id="ARBA00009649"/>
    </source>
</evidence>
<dbReference type="InterPro" id="IPR003595">
    <property type="entry name" value="Tyr_Pase_cat"/>
</dbReference>
<feature type="compositionally biased region" description="Low complexity" evidence="3">
    <location>
        <begin position="177"/>
        <end position="187"/>
    </location>
</feature>
<feature type="region of interest" description="Disordered" evidence="3">
    <location>
        <begin position="1326"/>
        <end position="1374"/>
    </location>
</feature>
<dbReference type="InterPro" id="IPR036873">
    <property type="entry name" value="Rhodanese-like_dom_sf"/>
</dbReference>
<feature type="region of interest" description="Disordered" evidence="3">
    <location>
        <begin position="668"/>
        <end position="711"/>
    </location>
</feature>
<feature type="compositionally biased region" description="Low complexity" evidence="3">
    <location>
        <begin position="47"/>
        <end position="64"/>
    </location>
</feature>
<feature type="compositionally biased region" description="Polar residues" evidence="3">
    <location>
        <begin position="635"/>
        <end position="651"/>
    </location>
</feature>
<dbReference type="GO" id="GO:0004725">
    <property type="term" value="F:protein tyrosine phosphatase activity"/>
    <property type="evidence" value="ECO:0007669"/>
    <property type="project" value="UniProtKB-EC"/>
</dbReference>
<evidence type="ECO:0000256" key="3">
    <source>
        <dbReference type="SAM" id="MobiDB-lite"/>
    </source>
</evidence>
<dbReference type="PROSITE" id="PS50056">
    <property type="entry name" value="TYR_PHOSPHATASE_2"/>
    <property type="match status" value="1"/>
</dbReference>
<dbReference type="InterPro" id="IPR029021">
    <property type="entry name" value="Prot-tyrosine_phosphatase-like"/>
</dbReference>
<dbReference type="SMART" id="SM00404">
    <property type="entry name" value="PTPc_motif"/>
    <property type="match status" value="1"/>
</dbReference>
<feature type="compositionally biased region" description="Low complexity" evidence="3">
    <location>
        <begin position="206"/>
        <end position="221"/>
    </location>
</feature>
<evidence type="ECO:0000313" key="7">
    <source>
        <dbReference type="Proteomes" id="UP001176521"/>
    </source>
</evidence>
<evidence type="ECO:0000313" key="6">
    <source>
        <dbReference type="EMBL" id="KAK0535930.1"/>
    </source>
</evidence>
<dbReference type="SUPFAM" id="SSF52799">
    <property type="entry name" value="(Phosphotyrosine protein) phosphatases II"/>
    <property type="match status" value="2"/>
</dbReference>
<dbReference type="InterPro" id="IPR016130">
    <property type="entry name" value="Tyr_Pase_AS"/>
</dbReference>
<feature type="domain" description="Tyrosine-protein phosphatase" evidence="4">
    <location>
        <begin position="925"/>
        <end position="1223"/>
    </location>
</feature>
<evidence type="ECO:0000256" key="2">
    <source>
        <dbReference type="ARBA" id="ARBA00013064"/>
    </source>
</evidence>
<accession>A0AAN6JLL3</accession>
<dbReference type="Pfam" id="PF00102">
    <property type="entry name" value="Y_phosphatase"/>
    <property type="match status" value="3"/>
</dbReference>
<feature type="region of interest" description="Disordered" evidence="3">
    <location>
        <begin position="1455"/>
        <end position="1478"/>
    </location>
</feature>
<name>A0AAN6JLL3_9BASI</name>
<proteinExistence type="inferred from homology"/>
<comment type="caution">
    <text evidence="6">The sequence shown here is derived from an EMBL/GenBank/DDBJ whole genome shotgun (WGS) entry which is preliminary data.</text>
</comment>
<dbReference type="PANTHER" id="PTHR19134:SF561">
    <property type="entry name" value="PROTEIN TYROSINE PHOSPHATASE 36E, ISOFORM A"/>
    <property type="match status" value="1"/>
</dbReference>
<feature type="compositionally biased region" description="Low complexity" evidence="3">
    <location>
        <begin position="341"/>
        <end position="355"/>
    </location>
</feature>
<evidence type="ECO:0000259" key="4">
    <source>
        <dbReference type="PROSITE" id="PS50055"/>
    </source>
</evidence>
<reference evidence="6" key="1">
    <citation type="journal article" date="2023" name="PhytoFront">
        <title>Draft Genome Resources of Seven Strains of Tilletia horrida, Causal Agent of Kernel Smut of Rice.</title>
        <authorList>
            <person name="Khanal S."/>
            <person name="Antony Babu S."/>
            <person name="Zhou X.G."/>
        </authorList>
    </citation>
    <scope>NUCLEOTIDE SEQUENCE</scope>
    <source>
        <strain evidence="6">TX3</strain>
    </source>
</reference>
<dbReference type="PANTHER" id="PTHR19134">
    <property type="entry name" value="RECEPTOR-TYPE TYROSINE-PROTEIN PHOSPHATASE"/>
    <property type="match status" value="1"/>
</dbReference>
<feature type="region of interest" description="Disordered" evidence="3">
    <location>
        <begin position="174"/>
        <end position="193"/>
    </location>
</feature>
<feature type="domain" description="Tyrosine specific protein phosphatases" evidence="5">
    <location>
        <begin position="1162"/>
        <end position="1202"/>
    </location>
</feature>
<dbReference type="SUPFAM" id="SSF52821">
    <property type="entry name" value="Rhodanese/Cell cycle control phosphatase"/>
    <property type="match status" value="1"/>
</dbReference>
<dbReference type="Gene3D" id="3.40.250.10">
    <property type="entry name" value="Rhodanese-like domain"/>
    <property type="match status" value="1"/>
</dbReference>
<dbReference type="Gene3D" id="3.90.190.10">
    <property type="entry name" value="Protein tyrosine phosphatase superfamily"/>
    <property type="match status" value="2"/>
</dbReference>
<organism evidence="6 7">
    <name type="scientific">Tilletia horrida</name>
    <dbReference type="NCBI Taxonomy" id="155126"/>
    <lineage>
        <taxon>Eukaryota</taxon>
        <taxon>Fungi</taxon>
        <taxon>Dikarya</taxon>
        <taxon>Basidiomycota</taxon>
        <taxon>Ustilaginomycotina</taxon>
        <taxon>Exobasidiomycetes</taxon>
        <taxon>Tilletiales</taxon>
        <taxon>Tilletiaceae</taxon>
        <taxon>Tilletia</taxon>
    </lineage>
</organism>
<dbReference type="PROSITE" id="PS00383">
    <property type="entry name" value="TYR_PHOSPHATASE_1"/>
    <property type="match status" value="1"/>
</dbReference>
<dbReference type="InterPro" id="IPR001763">
    <property type="entry name" value="Rhodanese-like_dom"/>
</dbReference>
<feature type="region of interest" description="Disordered" evidence="3">
    <location>
        <begin position="1056"/>
        <end position="1081"/>
    </location>
</feature>
<feature type="compositionally biased region" description="Basic and acidic residues" evidence="3">
    <location>
        <begin position="424"/>
        <end position="437"/>
    </location>
</feature>
<sequence>MMMDTAAANSRSSSSSMHHHDLSPGAASSSSTMTANSPPFGMRAVPAAGGFQQHQQQSSTSNTSSGGGLSLAGRLPSASSTPFNHPAAFPWAQGKGDQGQQPPLGPSSAASFGGISDNGHTSSLATSGMHTALTEAPDYFAQQVFSASPTSTTATAVAATGSQPTNPTAAAAFPITQQQQQQQQQEQQEQHTTDSFFAHAPPAHVSHQPQPQGPPAASAHSTASLNLPSFSIPSGALCGANAGGSGSRFSMPPNIGKLPFSLGGIPMSARSSRQSTASSVHSAAASTHSGISTASGSAGGLADELMRFRPVEPDALALLLASSSSTEDLGNLSAGSGSGSSGRTSSSDGSSSKTSASDHSEASTADKVLIIDIRSSASYSTARIRSSINVCAPSTLLKRPGITVDHVEEEMLGSEGDRRRFKRWREGPRRVRQRASDLVHSGASTLSRSNSRSKKLSSSSLAHQNHMHSGAGTTSPTSTAPSSTASPNRPFARSTSSSSGGSLSAASIGSSAPSSPAAPFNLSSPAEDKDKDSTAGAAVTTLVPGSANGITKIIVLDTDTARVADAGKPATGGGASCLVGMLRKFEAAGFAGELGWLVGGFNRFAGCKGAKEAGLIDRAPLVETQGGIDAVEAGSNDSSGPLNGSSDESATAATARAGLKLGIAPSDLASRRSSVPHPGKLDFSGLGPGTNDRAGSDGHLVGSAPASGRGVGKRLLVQPRGLPLSAFSISTTTSNPGAHQVGDKGGDATGLRNRDSASACANPFFDNVRQNRELAHGITERVPLPLPSMSTNQQAALPAFLQKLATKSEADRAEVLAQGFFSIEKAEQKRLMGTMQQHVAESGMDPRNCVSGLAGPAGHAKTICGDSGNSPSPSNSMTKPHQLSSALAGINGHEPSNRSPTAPDEKMSISPFPFSIAAALERGAENRYNNIWTYEHSRVRLANPRNAADPNSNYINASYVQPAREFGCTRTYIATQAPLPSTFEHFWMMCWEQNVRVIVMVTREHEAGRIQAHRYWEEVCYGRDVRLRKVREQCFDTHGSEIMGATEEANRLASNANDEAGGGLFPSTAPSSSSAAATDGPRKPVLIRRTFELSNAAEPQEGPRTITQLQYVAWPDYTVPESPKSLLRLLDVADAAQFEAEEELSGGAQALSANGRHGHFANPFAHAMGGAVSKAATKRPVGPMVVHCSAGVGRTGTFMAVDSALDVIRRQRAQAKGEILRGVWHNGKVAERELAAGSASDAAANAPSEDARMSDVSLRPQAHPVPPVTPPRPGLKREHSMDIDEVPSAAAAAGSAGAHFGFPGFGFSAGSKNAALKLDDLNFRPRSRTRSIEPGSGSEGENEPAVFPDPLPDAAMFSPKLSGAGGWNAPSPLPTPLRHLDSMCLSTASSAGGADSPIPAPAPAPAAAPDVNVSMGGSPMISGSTPHALSPSATPSVPSPAALAAARLQSAVATPPGTKMAVTGQQQQSTASKEEEEPAADIVRRIVEVMREQRMSSVQTTRQYVFVYSAVLEGVLREIRAAGN</sequence>
<dbReference type="EC" id="3.1.3.48" evidence="2"/>
<dbReference type="PROSITE" id="PS50055">
    <property type="entry name" value="TYR_PHOSPHATASE_PTP"/>
    <property type="match status" value="1"/>
</dbReference>
<feature type="compositionally biased region" description="Low complexity" evidence="3">
    <location>
        <begin position="1237"/>
        <end position="1248"/>
    </location>
</feature>
<comment type="similarity">
    <text evidence="1">Belongs to the protein-tyrosine phosphatase family. Non-receptor class subfamily.</text>
</comment>
<feature type="compositionally biased region" description="Low complexity" evidence="3">
    <location>
        <begin position="1428"/>
        <end position="1437"/>
    </location>
</feature>
<feature type="compositionally biased region" description="Low complexity" evidence="3">
    <location>
        <begin position="469"/>
        <end position="525"/>
    </location>
</feature>
<gene>
    <name evidence="6" type="ORF">OC842_002156</name>
</gene>
<feature type="compositionally biased region" description="Low complexity" evidence="3">
    <location>
        <begin position="268"/>
        <end position="296"/>
    </location>
</feature>
<feature type="compositionally biased region" description="Low complexity" evidence="3">
    <location>
        <begin position="71"/>
        <end position="80"/>
    </location>
</feature>
<keyword evidence="7" id="KW-1185">Reference proteome</keyword>
<dbReference type="InterPro" id="IPR000242">
    <property type="entry name" value="PTP_cat"/>
</dbReference>
<feature type="region of interest" description="Disordered" evidence="3">
    <location>
        <begin position="1"/>
        <end position="123"/>
    </location>
</feature>
<feature type="compositionally biased region" description="Low complexity" evidence="3">
    <location>
        <begin position="1388"/>
        <end position="1397"/>
    </location>
</feature>
<dbReference type="InterPro" id="IPR000387">
    <property type="entry name" value="Tyr_Pase_dom"/>
</dbReference>
<dbReference type="SMART" id="SM00450">
    <property type="entry name" value="RHOD"/>
    <property type="match status" value="1"/>
</dbReference>
<feature type="region of interest" description="Disordered" evidence="3">
    <location>
        <begin position="266"/>
        <end position="296"/>
    </location>
</feature>
<feature type="region of interest" description="Disordered" evidence="3">
    <location>
        <begin position="1388"/>
        <end position="1437"/>
    </location>
</feature>
<evidence type="ECO:0000259" key="5">
    <source>
        <dbReference type="PROSITE" id="PS50056"/>
    </source>
</evidence>